<gene>
    <name evidence="4" type="primary">LOC140014159</name>
</gene>
<evidence type="ECO:0000313" key="3">
    <source>
        <dbReference type="Proteomes" id="UP001652660"/>
    </source>
</evidence>
<dbReference type="Pfam" id="PF03732">
    <property type="entry name" value="Retrotrans_gag"/>
    <property type="match status" value="1"/>
</dbReference>
<feature type="region of interest" description="Disordered" evidence="1">
    <location>
        <begin position="105"/>
        <end position="152"/>
    </location>
</feature>
<evidence type="ECO:0000256" key="1">
    <source>
        <dbReference type="SAM" id="MobiDB-lite"/>
    </source>
</evidence>
<feature type="domain" description="Retrotransposon gag" evidence="2">
    <location>
        <begin position="20"/>
        <end position="92"/>
    </location>
</feature>
<evidence type="ECO:0000259" key="2">
    <source>
        <dbReference type="Pfam" id="PF03732"/>
    </source>
</evidence>
<keyword evidence="3" id="KW-1185">Reference proteome</keyword>
<feature type="compositionally biased region" description="Basic and acidic residues" evidence="1">
    <location>
        <begin position="143"/>
        <end position="152"/>
    </location>
</feature>
<protein>
    <recommendedName>
        <fullName evidence="2">Retrotransposon gag domain-containing protein</fullName>
    </recommendedName>
</protein>
<dbReference type="PANTHER" id="PTHR33223:SF10">
    <property type="entry name" value="AMINOTRANSFERASE-LIKE PLANT MOBILE DOMAIN-CONTAINING PROTEIN"/>
    <property type="match status" value="1"/>
</dbReference>
<dbReference type="RefSeq" id="XP_071920673.1">
    <property type="nucleotide sequence ID" value="XM_072064572.1"/>
</dbReference>
<reference evidence="4" key="1">
    <citation type="submission" date="2025-08" db="UniProtKB">
        <authorList>
            <consortium name="RefSeq"/>
        </authorList>
    </citation>
    <scope>IDENTIFICATION</scope>
    <source>
        <tissue evidence="4">Leaves</tissue>
    </source>
</reference>
<evidence type="ECO:0000313" key="4">
    <source>
        <dbReference type="RefSeq" id="XP_071920673.1"/>
    </source>
</evidence>
<feature type="compositionally biased region" description="Basic and acidic residues" evidence="1">
    <location>
        <begin position="105"/>
        <end position="136"/>
    </location>
</feature>
<organism evidence="3 4">
    <name type="scientific">Coffea arabica</name>
    <name type="common">Arabian coffee</name>
    <dbReference type="NCBI Taxonomy" id="13443"/>
    <lineage>
        <taxon>Eukaryota</taxon>
        <taxon>Viridiplantae</taxon>
        <taxon>Streptophyta</taxon>
        <taxon>Embryophyta</taxon>
        <taxon>Tracheophyta</taxon>
        <taxon>Spermatophyta</taxon>
        <taxon>Magnoliopsida</taxon>
        <taxon>eudicotyledons</taxon>
        <taxon>Gunneridae</taxon>
        <taxon>Pentapetalae</taxon>
        <taxon>asterids</taxon>
        <taxon>lamiids</taxon>
        <taxon>Gentianales</taxon>
        <taxon>Rubiaceae</taxon>
        <taxon>Ixoroideae</taxon>
        <taxon>Gardenieae complex</taxon>
        <taxon>Bertiereae - Coffeeae clade</taxon>
        <taxon>Coffeeae</taxon>
        <taxon>Coffea</taxon>
    </lineage>
</organism>
<dbReference type="GeneID" id="140014159"/>
<dbReference type="InterPro" id="IPR005162">
    <property type="entry name" value="Retrotrans_gag_dom"/>
</dbReference>
<proteinExistence type="predicted"/>
<accession>A0ABM4VMB1</accession>
<name>A0ABM4VMB1_COFAR</name>
<sequence length="152" mass="17302">MQDLSNVLGGKGVSMVPGASSTSIRSFTQLARLFSAQFVSSRAFSKSTAHLMTIQQKPEESLREYMVHFNNESLQVRDRDDKVVMATFINGLCKQKLYTELVERTPKSVRKMLDRPHEKANAEEANRLKSAQEKLRVDKRRRSADQEDARPS</sequence>
<dbReference type="PANTHER" id="PTHR33223">
    <property type="entry name" value="CCHC-TYPE DOMAIN-CONTAINING PROTEIN"/>
    <property type="match status" value="1"/>
</dbReference>
<dbReference type="Proteomes" id="UP001652660">
    <property type="component" value="Chromosome 9c"/>
</dbReference>